<keyword evidence="10" id="KW-1185">Reference proteome</keyword>
<evidence type="ECO:0000256" key="7">
    <source>
        <dbReference type="SAM" id="MobiDB-lite"/>
    </source>
</evidence>
<dbReference type="AlphaFoldDB" id="A0AAJ0BXA3"/>
<feature type="compositionally biased region" description="Basic and acidic residues" evidence="7">
    <location>
        <begin position="113"/>
        <end position="127"/>
    </location>
</feature>
<organism evidence="9 10">
    <name type="scientific">Phialemonium atrogriseum</name>
    <dbReference type="NCBI Taxonomy" id="1093897"/>
    <lineage>
        <taxon>Eukaryota</taxon>
        <taxon>Fungi</taxon>
        <taxon>Dikarya</taxon>
        <taxon>Ascomycota</taxon>
        <taxon>Pezizomycotina</taxon>
        <taxon>Sordariomycetes</taxon>
        <taxon>Sordariomycetidae</taxon>
        <taxon>Cephalothecales</taxon>
        <taxon>Cephalothecaceae</taxon>
        <taxon>Phialemonium</taxon>
    </lineage>
</organism>
<feature type="region of interest" description="Disordered" evidence="7">
    <location>
        <begin position="358"/>
        <end position="378"/>
    </location>
</feature>
<gene>
    <name evidence="9" type="ORF">QBC33DRAFT_111587</name>
</gene>
<dbReference type="PROSITE" id="PS50048">
    <property type="entry name" value="ZN2_CY6_FUNGAL_2"/>
    <property type="match status" value="1"/>
</dbReference>
<feature type="region of interest" description="Disordered" evidence="7">
    <location>
        <begin position="617"/>
        <end position="639"/>
    </location>
</feature>
<dbReference type="GO" id="GO:0003677">
    <property type="term" value="F:DNA binding"/>
    <property type="evidence" value="ECO:0007669"/>
    <property type="project" value="UniProtKB-KW"/>
</dbReference>
<dbReference type="GO" id="GO:0000981">
    <property type="term" value="F:DNA-binding transcription factor activity, RNA polymerase II-specific"/>
    <property type="evidence" value="ECO:0007669"/>
    <property type="project" value="InterPro"/>
</dbReference>
<dbReference type="InterPro" id="IPR052360">
    <property type="entry name" value="Transcr_Regulatory_Proteins"/>
</dbReference>
<evidence type="ECO:0000313" key="10">
    <source>
        <dbReference type="Proteomes" id="UP001244011"/>
    </source>
</evidence>
<keyword evidence="2" id="KW-0862">Zinc</keyword>
<reference evidence="9" key="1">
    <citation type="submission" date="2023-06" db="EMBL/GenBank/DDBJ databases">
        <title>Genome-scale phylogeny and comparative genomics of the fungal order Sordariales.</title>
        <authorList>
            <consortium name="Lawrence Berkeley National Laboratory"/>
            <person name="Hensen N."/>
            <person name="Bonometti L."/>
            <person name="Westerberg I."/>
            <person name="Brannstrom I.O."/>
            <person name="Guillou S."/>
            <person name="Cros-Aarteil S."/>
            <person name="Calhoun S."/>
            <person name="Haridas S."/>
            <person name="Kuo A."/>
            <person name="Mondo S."/>
            <person name="Pangilinan J."/>
            <person name="Riley R."/>
            <person name="Labutti K."/>
            <person name="Andreopoulos B."/>
            <person name="Lipzen A."/>
            <person name="Chen C."/>
            <person name="Yanf M."/>
            <person name="Daum C."/>
            <person name="Ng V."/>
            <person name="Clum A."/>
            <person name="Steindorff A."/>
            <person name="Ohm R."/>
            <person name="Martin F."/>
            <person name="Silar P."/>
            <person name="Natvig D."/>
            <person name="Lalanne C."/>
            <person name="Gautier V."/>
            <person name="Ament-Velasquez S.L."/>
            <person name="Kruys A."/>
            <person name="Hutchinson M.I."/>
            <person name="Powell A.J."/>
            <person name="Barry K."/>
            <person name="Miller A.N."/>
            <person name="Grigoriev I.V."/>
            <person name="Debuchy R."/>
            <person name="Gladieux P."/>
            <person name="Thoren M.H."/>
            <person name="Johannesson H."/>
        </authorList>
    </citation>
    <scope>NUCLEOTIDE SEQUENCE</scope>
    <source>
        <strain evidence="9">8032-3</strain>
    </source>
</reference>
<feature type="compositionally biased region" description="Basic residues" evidence="7">
    <location>
        <begin position="30"/>
        <end position="41"/>
    </location>
</feature>
<evidence type="ECO:0000259" key="8">
    <source>
        <dbReference type="PROSITE" id="PS50048"/>
    </source>
</evidence>
<dbReference type="PANTHER" id="PTHR36206">
    <property type="entry name" value="ASPERCRYPTIN BIOSYNTHESIS CLUSTER-SPECIFIC TRANSCRIPTION REGULATOR ATNN-RELATED"/>
    <property type="match status" value="1"/>
</dbReference>
<dbReference type="CDD" id="cd00067">
    <property type="entry name" value="GAL4"/>
    <property type="match status" value="1"/>
</dbReference>
<feature type="domain" description="Zn(2)-C6 fungal-type" evidence="8">
    <location>
        <begin position="44"/>
        <end position="73"/>
    </location>
</feature>
<keyword evidence="6" id="KW-0539">Nucleus</keyword>
<feature type="compositionally biased region" description="Low complexity" evidence="7">
    <location>
        <begin position="364"/>
        <end position="374"/>
    </location>
</feature>
<dbReference type="InterPro" id="IPR036864">
    <property type="entry name" value="Zn2-C6_fun-type_DNA-bd_sf"/>
</dbReference>
<dbReference type="PROSITE" id="PS00463">
    <property type="entry name" value="ZN2_CY6_FUNGAL_1"/>
    <property type="match status" value="1"/>
</dbReference>
<evidence type="ECO:0000256" key="2">
    <source>
        <dbReference type="ARBA" id="ARBA00022833"/>
    </source>
</evidence>
<keyword evidence="5" id="KW-0804">Transcription</keyword>
<dbReference type="Pfam" id="PF00172">
    <property type="entry name" value="Zn_clus"/>
    <property type="match status" value="1"/>
</dbReference>
<dbReference type="SUPFAM" id="SSF57701">
    <property type="entry name" value="Zn2/Cys6 DNA-binding domain"/>
    <property type="match status" value="1"/>
</dbReference>
<proteinExistence type="predicted"/>
<dbReference type="GeneID" id="85305108"/>
<evidence type="ECO:0000256" key="1">
    <source>
        <dbReference type="ARBA" id="ARBA00022723"/>
    </source>
</evidence>
<evidence type="ECO:0000256" key="4">
    <source>
        <dbReference type="ARBA" id="ARBA00023125"/>
    </source>
</evidence>
<keyword evidence="1" id="KW-0479">Metal-binding</keyword>
<name>A0AAJ0BXA3_9PEZI</name>
<dbReference type="EMBL" id="MU839012">
    <property type="protein sequence ID" value="KAK1766194.1"/>
    <property type="molecule type" value="Genomic_DNA"/>
</dbReference>
<protein>
    <recommendedName>
        <fullName evidence="8">Zn(2)-C6 fungal-type domain-containing protein</fullName>
    </recommendedName>
</protein>
<dbReference type="GO" id="GO:0008270">
    <property type="term" value="F:zinc ion binding"/>
    <property type="evidence" value="ECO:0007669"/>
    <property type="project" value="InterPro"/>
</dbReference>
<keyword evidence="4" id="KW-0238">DNA-binding</keyword>
<feature type="region of interest" description="Disordered" evidence="7">
    <location>
        <begin position="73"/>
        <end position="144"/>
    </location>
</feature>
<evidence type="ECO:0000313" key="9">
    <source>
        <dbReference type="EMBL" id="KAK1766194.1"/>
    </source>
</evidence>
<dbReference type="Gene3D" id="4.10.240.10">
    <property type="entry name" value="Zn(2)-C6 fungal-type DNA-binding domain"/>
    <property type="match status" value="1"/>
</dbReference>
<dbReference type="InterPro" id="IPR001138">
    <property type="entry name" value="Zn2Cys6_DnaBD"/>
</dbReference>
<feature type="region of interest" description="Disordered" evidence="7">
    <location>
        <begin position="1"/>
        <end position="45"/>
    </location>
</feature>
<comment type="caution">
    <text evidence="9">The sequence shown here is derived from an EMBL/GenBank/DDBJ whole genome shotgun (WGS) entry which is preliminary data.</text>
</comment>
<dbReference type="SMART" id="SM00066">
    <property type="entry name" value="GAL4"/>
    <property type="match status" value="1"/>
</dbReference>
<dbReference type="Proteomes" id="UP001244011">
    <property type="component" value="Unassembled WGS sequence"/>
</dbReference>
<evidence type="ECO:0000256" key="3">
    <source>
        <dbReference type="ARBA" id="ARBA00023015"/>
    </source>
</evidence>
<dbReference type="RefSeq" id="XP_060282407.1">
    <property type="nucleotide sequence ID" value="XM_060421921.1"/>
</dbReference>
<accession>A0AAJ0BXA3</accession>
<keyword evidence="3" id="KW-0805">Transcription regulation</keyword>
<evidence type="ECO:0000256" key="5">
    <source>
        <dbReference type="ARBA" id="ARBA00023163"/>
    </source>
</evidence>
<feature type="compositionally biased region" description="Low complexity" evidence="7">
    <location>
        <begin position="622"/>
        <end position="637"/>
    </location>
</feature>
<feature type="compositionally biased region" description="Polar residues" evidence="7">
    <location>
        <begin position="11"/>
        <end position="22"/>
    </location>
</feature>
<evidence type="ECO:0000256" key="6">
    <source>
        <dbReference type="ARBA" id="ARBA00023242"/>
    </source>
</evidence>
<dbReference type="PANTHER" id="PTHR36206:SF4">
    <property type="entry name" value="HYPOTHETICAL CONSERVED PROTEIN (EUROFUNG)-RELATED"/>
    <property type="match status" value="1"/>
</dbReference>
<sequence length="718" mass="79667">MSSGLFPATGTPVTLSRDSAGSYTGDGAPRPRRARTSKPKVKTGCNNCKQRRIKCDENRPSCSNCVRSKKICTGYPPPSRSARPSEEVRIAPKPSPVWDNAAGPSMPAPSARQVEKYRKRDKERQNREIALASPPKTPRVGSVSSVSSGPVMLYTPSMNLPFNQQEGLYYQLFQERTASELSGFFDSLFWSRGVLQECYSEAAIRHAVVALGALYRTLEKTCESPPGSPTTTHHSNPIDTPLKHWEMAVKKYSHACQELCAPGSQITDRTRLMGSVLLACFDSFIGDHRQAIRQIQTGLGLLEQLRVERRRAFLSKPEEPVEEEIIQMFTRLAIQAKSYDMAFHFPHPYVIRLNEAPRGADATSPSSEGSSPVSLHHDPIPERFLSSKEARLAWDALVERIFRFTETMFSHVSNGPMGVLPLVLKKHGAGFGNQIEAWSNAYEHILASRTAPGVSSQEKTAIAALKMAQIMSQVLFLMTFSDSEVQFDAFTPHFKAIVDLALEVVGDEERRAAAKRCPDLQSCQHPIDDWSNMFGEYEYAARHIKPSFSADLGIVPPLFVVATKCRDFVLRRQAIQLLKSSSRREGMWDSELAARIGAWIASIEEQEDPVAAAEELGTTDWSHQSISSSSTSRHSGSGDYWEGVPLGPGGNARYDAQRGSRGGYMARAQRGPIPAERRVMIKAVQFDLRERFATIQLGTRGLPSGAPDLKTRVKRIEW</sequence>